<dbReference type="AlphaFoldDB" id="Z9JML2"/>
<proteinExistence type="predicted"/>
<dbReference type="RefSeq" id="WP_038270013.1">
    <property type="nucleotide sequence ID" value="NZ_CP087693.1"/>
</dbReference>
<dbReference type="Proteomes" id="UP000020406">
    <property type="component" value="Unassembled WGS sequence"/>
</dbReference>
<dbReference type="EMBL" id="JDSQ01000002">
    <property type="protein sequence ID" value="EWS79238.1"/>
    <property type="molecule type" value="Genomic_DNA"/>
</dbReference>
<sequence length="72" mass="8066">MLSGHGVGHRVDADGTLFIIGLRLLSTFCEWCFWGSHSTPVQVWVAAMTCDSAVIVLCERRSVFHRMMCLSH</sequence>
<evidence type="ECO:0000313" key="1">
    <source>
        <dbReference type="EMBL" id="EWS79238.1"/>
    </source>
</evidence>
<comment type="caution">
    <text evidence="1">The sequence shown here is derived from an EMBL/GenBank/DDBJ whole genome shotgun (WGS) entry which is preliminary data.</text>
</comment>
<organism evidence="1 2">
    <name type="scientific">Xylella taiwanensis</name>
    <dbReference type="NCBI Taxonomy" id="1444770"/>
    <lineage>
        <taxon>Bacteria</taxon>
        <taxon>Pseudomonadati</taxon>
        <taxon>Pseudomonadota</taxon>
        <taxon>Gammaproteobacteria</taxon>
        <taxon>Lysobacterales</taxon>
        <taxon>Lysobacteraceae</taxon>
        <taxon>Xylella</taxon>
    </lineage>
</organism>
<dbReference type="STRING" id="1444770.AF72_01250"/>
<reference evidence="1 2" key="1">
    <citation type="journal article" date="2014" name="Genome Announc.">
        <title>Draft Genome Sequence of Xylella fastidiosa Pear Leaf Scorch Strain in Taiwan.</title>
        <authorList>
            <person name="Su C.C."/>
            <person name="Deng W.L."/>
            <person name="Jan F.J."/>
            <person name="Chang C.J."/>
            <person name="Huang H."/>
            <person name="Chen J."/>
        </authorList>
    </citation>
    <scope>NUCLEOTIDE SEQUENCE [LARGE SCALE GENOMIC DNA]</scope>
    <source>
        <strain evidence="1 2">PLS229</strain>
    </source>
</reference>
<accession>Z9JML2</accession>
<name>Z9JML2_9GAMM</name>
<dbReference type="KEGG" id="xtw:AB672_05095"/>
<dbReference type="PATRIC" id="fig|1444770.3.peg.300"/>
<gene>
    <name evidence="1" type="ORF">AF72_01250</name>
</gene>
<evidence type="ECO:0000313" key="2">
    <source>
        <dbReference type="Proteomes" id="UP000020406"/>
    </source>
</evidence>
<protein>
    <submittedName>
        <fullName evidence="1">Uncharacterized protein</fullName>
    </submittedName>
</protein>